<feature type="compositionally biased region" description="Basic and acidic residues" evidence="1">
    <location>
        <begin position="56"/>
        <end position="67"/>
    </location>
</feature>
<dbReference type="AlphaFoldDB" id="Q1MP58"/>
<evidence type="ECO:0000256" key="1">
    <source>
        <dbReference type="SAM" id="MobiDB-lite"/>
    </source>
</evidence>
<dbReference type="STRING" id="363253.LI1165"/>
<protein>
    <submittedName>
        <fullName evidence="2">NA</fullName>
    </submittedName>
</protein>
<feature type="compositionally biased region" description="Basic and acidic residues" evidence="1">
    <location>
        <begin position="272"/>
        <end position="281"/>
    </location>
</feature>
<dbReference type="eggNOG" id="ENOG5033NF2">
    <property type="taxonomic scope" value="Bacteria"/>
</dbReference>
<reference evidence="2 3" key="1">
    <citation type="submission" date="2005-11" db="EMBL/GenBank/DDBJ databases">
        <title>The complete genome sequence of Lawsonia intracellularis: the causative agent of proliferative enteropathy.</title>
        <authorList>
            <person name="Kaur K."/>
            <person name="Zhang Q."/>
            <person name="Beckler D."/>
            <person name="Munir S."/>
            <person name="Li L."/>
            <person name="Kinsley K."/>
            <person name="Herron L."/>
            <person name="Peterson A."/>
            <person name="May B."/>
            <person name="Singh S."/>
            <person name="Gebhart C."/>
            <person name="Kapur V."/>
        </authorList>
    </citation>
    <scope>NUCLEOTIDE SEQUENCE [LARGE SCALE GENOMIC DNA]</scope>
    <source>
        <strain evidence="2 3">PHE/MN1-00</strain>
    </source>
</reference>
<proteinExistence type="predicted"/>
<name>Q1MP58_LAWIP</name>
<evidence type="ECO:0000313" key="3">
    <source>
        <dbReference type="Proteomes" id="UP000002430"/>
    </source>
</evidence>
<feature type="compositionally biased region" description="Basic and acidic residues" evidence="1">
    <location>
        <begin position="84"/>
        <end position="153"/>
    </location>
</feature>
<sequence length="293" mass="32412">MFQLNWRWNNNMSNTKISTYSFGDKPGSTITGGFGAQKPTSSDINFFEQSIIKHDDYPNNYEVKEDNSQEEVEEKPTTQPPKEQVTDKTEGKDEAFIEKDDAIGKDKDKIPGKGEPIEKEDGVDKKEPIKDDKVVAVKNHEKDDDSSSIKDDGLDKQITPMMLLSMVSGKDDDLKVAHVQQINSPTIDLTELVQRIMVAAPSSSNNGEVRITLAQGFAGTDVILRRDKEGMLLVNFLASGTAAYNQIANAQDLLKRRLEVVEGKSVNIEISDKQQETEKVTAVEGSGTSTTNQ</sequence>
<gene>
    <name evidence="2" type="ordered locus">LI1165</name>
</gene>
<accession>Q1MP58</accession>
<feature type="region of interest" description="Disordered" evidence="1">
    <location>
        <begin position="272"/>
        <end position="293"/>
    </location>
</feature>
<dbReference type="HOGENOM" id="CLU_986224_0_0_7"/>
<feature type="region of interest" description="Disordered" evidence="1">
    <location>
        <begin position="56"/>
        <end position="153"/>
    </location>
</feature>
<dbReference type="KEGG" id="lip:LI1165"/>
<organism evidence="2 3">
    <name type="scientific">Lawsonia intracellularis (strain PHE/MN1-00)</name>
    <dbReference type="NCBI Taxonomy" id="363253"/>
    <lineage>
        <taxon>Bacteria</taxon>
        <taxon>Pseudomonadati</taxon>
        <taxon>Thermodesulfobacteriota</taxon>
        <taxon>Desulfovibrionia</taxon>
        <taxon>Desulfovibrionales</taxon>
        <taxon>Desulfovibrionaceae</taxon>
        <taxon>Lawsonia</taxon>
    </lineage>
</organism>
<dbReference type="Proteomes" id="UP000002430">
    <property type="component" value="Chromosome"/>
</dbReference>
<dbReference type="EMBL" id="AM180252">
    <property type="protein sequence ID" value="CAJ55219.1"/>
    <property type="molecule type" value="Genomic_DNA"/>
</dbReference>
<keyword evidence="3" id="KW-1185">Reference proteome</keyword>
<evidence type="ECO:0000313" key="2">
    <source>
        <dbReference type="EMBL" id="CAJ55219.1"/>
    </source>
</evidence>